<keyword evidence="1" id="KW-1133">Transmembrane helix</keyword>
<organism evidence="2 3">
    <name type="scientific">Aspergillus homomorphus (strain CBS 101889)</name>
    <dbReference type="NCBI Taxonomy" id="1450537"/>
    <lineage>
        <taxon>Eukaryota</taxon>
        <taxon>Fungi</taxon>
        <taxon>Dikarya</taxon>
        <taxon>Ascomycota</taxon>
        <taxon>Pezizomycotina</taxon>
        <taxon>Eurotiomycetes</taxon>
        <taxon>Eurotiomycetidae</taxon>
        <taxon>Eurotiales</taxon>
        <taxon>Aspergillaceae</taxon>
        <taxon>Aspergillus</taxon>
        <taxon>Aspergillus subgen. Circumdati</taxon>
    </lineage>
</organism>
<evidence type="ECO:0000256" key="1">
    <source>
        <dbReference type="SAM" id="Phobius"/>
    </source>
</evidence>
<evidence type="ECO:0000313" key="3">
    <source>
        <dbReference type="Proteomes" id="UP000248961"/>
    </source>
</evidence>
<sequence length="62" mass="7168">MPVDCRQLISSQPLKRRYVNRAIPLAPILGMCWFSTLPYWVVEVTCLFMSHCINAVTYSMIC</sequence>
<gene>
    <name evidence="2" type="ORF">BO97DRAFT_223733</name>
</gene>
<dbReference type="RefSeq" id="XP_025547410.1">
    <property type="nucleotide sequence ID" value="XM_025690663.1"/>
</dbReference>
<evidence type="ECO:0000313" key="2">
    <source>
        <dbReference type="EMBL" id="RAL08256.1"/>
    </source>
</evidence>
<dbReference type="AlphaFoldDB" id="A0A395HKX7"/>
<dbReference type="Proteomes" id="UP000248961">
    <property type="component" value="Unassembled WGS sequence"/>
</dbReference>
<reference evidence="2 3" key="1">
    <citation type="submission" date="2018-02" db="EMBL/GenBank/DDBJ databases">
        <title>The genomes of Aspergillus section Nigri reveals drivers in fungal speciation.</title>
        <authorList>
            <consortium name="DOE Joint Genome Institute"/>
            <person name="Vesth T.C."/>
            <person name="Nybo J."/>
            <person name="Theobald S."/>
            <person name="Brandl J."/>
            <person name="Frisvad J.C."/>
            <person name="Nielsen K.F."/>
            <person name="Lyhne E.K."/>
            <person name="Kogle M.E."/>
            <person name="Kuo A."/>
            <person name="Riley R."/>
            <person name="Clum A."/>
            <person name="Nolan M."/>
            <person name="Lipzen A."/>
            <person name="Salamov A."/>
            <person name="Henrissat B."/>
            <person name="Wiebenga A."/>
            <person name="De vries R.P."/>
            <person name="Grigoriev I.V."/>
            <person name="Mortensen U.H."/>
            <person name="Andersen M.R."/>
            <person name="Baker S.E."/>
        </authorList>
    </citation>
    <scope>NUCLEOTIDE SEQUENCE [LARGE SCALE GENOMIC DNA]</scope>
    <source>
        <strain evidence="2 3">CBS 101889</strain>
    </source>
</reference>
<accession>A0A395HKX7</accession>
<keyword evidence="1" id="KW-0472">Membrane</keyword>
<dbReference type="VEuPathDB" id="FungiDB:BO97DRAFT_223733"/>
<keyword evidence="1" id="KW-0812">Transmembrane</keyword>
<feature type="transmembrane region" description="Helical" evidence="1">
    <location>
        <begin position="21"/>
        <end position="41"/>
    </location>
</feature>
<keyword evidence="3" id="KW-1185">Reference proteome</keyword>
<name>A0A395HKX7_ASPHC</name>
<protein>
    <submittedName>
        <fullName evidence="2">Uncharacterized protein</fullName>
    </submittedName>
</protein>
<dbReference type="EMBL" id="KZ824317">
    <property type="protein sequence ID" value="RAL08256.1"/>
    <property type="molecule type" value="Genomic_DNA"/>
</dbReference>
<proteinExistence type="predicted"/>
<dbReference type="GeneID" id="37194952"/>